<dbReference type="SUPFAM" id="SSF63748">
    <property type="entry name" value="Tudor/PWWP/MBT"/>
    <property type="match status" value="1"/>
</dbReference>
<sequence>MRGEQAVGCRVQVYWEGEDEWFEGVVDAFSTEKGYNVKYDDGEEQWELDAGEYPIRFLTDPETGRSGDTSGDIASSGEEERVDNNDAAPENDSKQVSEEEYEEGEHKDPIEQEHDDEAASSVPETEEPVVIPSTTKPQKAVKPARAFMRSSAAFFRDEDTLREMRKELRQEKRTLSNQVHILTMQLAEKEQVAASLKSELQELKTSAILANVMRQIPRSGTLSSPSGPLKGSPKPKTTAEWGERVLDQKLENQCLAEELLALKTAVQDKQLMVQRKQKQRDEMNAKLSRVPRRHLCTLVDLQVEISRLLEEKRALEAQPRPTSSQSKPEKTSSVRVSASTKAALQSELTSLEVTTERYKEELRQWHLKIDCEKARLAPLEARLASLQQELRRYEDSQVLLRSVFLRLGSDKRDGSVSLEAALTAFQTLTPLDRDALTAEEMVIRLKEGGIISLNQEDQQRLSFAQFVTAFSCLFKT</sequence>
<dbReference type="Gene3D" id="2.30.30.140">
    <property type="match status" value="1"/>
</dbReference>
<dbReference type="PANTHER" id="PTHR47236">
    <property type="entry name" value="GENE, 32742-RELATED-RELATED"/>
    <property type="match status" value="1"/>
</dbReference>
<evidence type="ECO:0000256" key="2">
    <source>
        <dbReference type="SAM" id="MobiDB-lite"/>
    </source>
</evidence>
<evidence type="ECO:0000313" key="3">
    <source>
        <dbReference type="EMBL" id="KUF83852.1"/>
    </source>
</evidence>
<dbReference type="PANTHER" id="PTHR47236:SF4">
    <property type="entry name" value="GENE 9195-RELATED"/>
    <property type="match status" value="1"/>
</dbReference>
<dbReference type="EMBL" id="LNFO01003060">
    <property type="protein sequence ID" value="KUF83852.1"/>
    <property type="molecule type" value="Genomic_DNA"/>
</dbReference>
<dbReference type="AlphaFoldDB" id="A0A0W8CIT4"/>
<feature type="region of interest" description="Disordered" evidence="2">
    <location>
        <begin position="51"/>
        <end position="144"/>
    </location>
</feature>
<accession>A0A0W8CIT4</accession>
<feature type="region of interest" description="Disordered" evidence="2">
    <location>
        <begin position="218"/>
        <end position="237"/>
    </location>
</feature>
<protein>
    <submittedName>
        <fullName evidence="3">Uncharacterized protein</fullName>
    </submittedName>
</protein>
<proteinExistence type="predicted"/>
<feature type="compositionally biased region" description="Low complexity" evidence="2">
    <location>
        <begin position="219"/>
        <end position="237"/>
    </location>
</feature>
<keyword evidence="1" id="KW-0175">Coiled coil</keyword>
<comment type="caution">
    <text evidence="3">The sequence shown here is derived from an EMBL/GenBank/DDBJ whole genome shotgun (WGS) entry which is preliminary data.</text>
</comment>
<dbReference type="STRING" id="4790.A0A0W8CIT4"/>
<dbReference type="CDD" id="cd20404">
    <property type="entry name" value="Tudor_Agenet_AtEML-like"/>
    <property type="match status" value="1"/>
</dbReference>
<dbReference type="Proteomes" id="UP000052943">
    <property type="component" value="Unassembled WGS sequence"/>
</dbReference>
<evidence type="ECO:0000313" key="4">
    <source>
        <dbReference type="Proteomes" id="UP000052943"/>
    </source>
</evidence>
<gene>
    <name evidence="3" type="ORF">AM587_10009296</name>
</gene>
<organism evidence="3 4">
    <name type="scientific">Phytophthora nicotianae</name>
    <name type="common">Potato buckeye rot agent</name>
    <name type="synonym">Phytophthora parasitica</name>
    <dbReference type="NCBI Taxonomy" id="4792"/>
    <lineage>
        <taxon>Eukaryota</taxon>
        <taxon>Sar</taxon>
        <taxon>Stramenopiles</taxon>
        <taxon>Oomycota</taxon>
        <taxon>Peronosporomycetes</taxon>
        <taxon>Peronosporales</taxon>
        <taxon>Peronosporaceae</taxon>
        <taxon>Phytophthora</taxon>
    </lineage>
</organism>
<feature type="region of interest" description="Disordered" evidence="2">
    <location>
        <begin position="314"/>
        <end position="338"/>
    </location>
</feature>
<name>A0A0W8CIT4_PHYNI</name>
<reference evidence="3 4" key="1">
    <citation type="submission" date="2015-11" db="EMBL/GenBank/DDBJ databases">
        <title>Genomes and virulence difference between two physiological races of Phytophthora nicotianae.</title>
        <authorList>
            <person name="Liu H."/>
            <person name="Ma X."/>
            <person name="Yu H."/>
            <person name="Fang D."/>
            <person name="Li Y."/>
            <person name="Wang X."/>
            <person name="Wang W."/>
            <person name="Dong Y."/>
            <person name="Xiao B."/>
        </authorList>
    </citation>
    <scope>NUCLEOTIDE SEQUENCE [LARGE SCALE GENOMIC DNA]</scope>
    <source>
        <strain evidence="4">race 0</strain>
    </source>
</reference>
<evidence type="ECO:0000256" key="1">
    <source>
        <dbReference type="SAM" id="Coils"/>
    </source>
</evidence>
<feature type="coiled-coil region" evidence="1">
    <location>
        <begin position="158"/>
        <end position="206"/>
    </location>
</feature>
<dbReference type="OrthoDB" id="200660at2759"/>